<dbReference type="EMBL" id="LAZR01058528">
    <property type="protein sequence ID" value="KKK69691.1"/>
    <property type="molecule type" value="Genomic_DNA"/>
</dbReference>
<proteinExistence type="predicted"/>
<organism evidence="1">
    <name type="scientific">marine sediment metagenome</name>
    <dbReference type="NCBI Taxonomy" id="412755"/>
    <lineage>
        <taxon>unclassified sequences</taxon>
        <taxon>metagenomes</taxon>
        <taxon>ecological metagenomes</taxon>
    </lineage>
</organism>
<dbReference type="AlphaFoldDB" id="A0A0F9ABT1"/>
<accession>A0A0F9ABT1</accession>
<name>A0A0F9ABT1_9ZZZZ</name>
<sequence length="100" mass="11831">MALLNGNILEMAEWVSLMLIAIIPLSTERKKRDLMDIQLQFDRSKIRGPWVYGHTYTSIEFKDVTREFTESILQRCDPSIIYEKRTLRKKKEIKKQSKGL</sequence>
<gene>
    <name evidence="1" type="ORF">LCGC14_2931500</name>
</gene>
<evidence type="ECO:0000313" key="1">
    <source>
        <dbReference type="EMBL" id="KKK69691.1"/>
    </source>
</evidence>
<protein>
    <submittedName>
        <fullName evidence="1">Uncharacterized protein</fullName>
    </submittedName>
</protein>
<comment type="caution">
    <text evidence="1">The sequence shown here is derived from an EMBL/GenBank/DDBJ whole genome shotgun (WGS) entry which is preliminary data.</text>
</comment>
<reference evidence="1" key="1">
    <citation type="journal article" date="2015" name="Nature">
        <title>Complex archaea that bridge the gap between prokaryotes and eukaryotes.</title>
        <authorList>
            <person name="Spang A."/>
            <person name="Saw J.H."/>
            <person name="Jorgensen S.L."/>
            <person name="Zaremba-Niedzwiedzka K."/>
            <person name="Martijn J."/>
            <person name="Lind A.E."/>
            <person name="van Eijk R."/>
            <person name="Schleper C."/>
            <person name="Guy L."/>
            <person name="Ettema T.J."/>
        </authorList>
    </citation>
    <scope>NUCLEOTIDE SEQUENCE</scope>
</reference>